<dbReference type="InterPro" id="IPR006311">
    <property type="entry name" value="TAT_signal"/>
</dbReference>
<keyword evidence="2" id="KW-0472">Membrane</keyword>
<dbReference type="PROSITE" id="PS51318">
    <property type="entry name" value="TAT"/>
    <property type="match status" value="1"/>
</dbReference>
<protein>
    <submittedName>
        <fullName evidence="3">Uncharacterized protein</fullName>
    </submittedName>
</protein>
<evidence type="ECO:0000256" key="1">
    <source>
        <dbReference type="SAM" id="MobiDB-lite"/>
    </source>
</evidence>
<evidence type="ECO:0000256" key="2">
    <source>
        <dbReference type="SAM" id="Phobius"/>
    </source>
</evidence>
<proteinExistence type="predicted"/>
<feature type="region of interest" description="Disordered" evidence="1">
    <location>
        <begin position="1"/>
        <end position="35"/>
    </location>
</feature>
<reference evidence="3" key="1">
    <citation type="submission" date="2021-01" db="EMBL/GenBank/DDBJ databases">
        <authorList>
            <person name="Corre E."/>
            <person name="Pelletier E."/>
            <person name="Niang G."/>
            <person name="Scheremetjew M."/>
            <person name="Finn R."/>
            <person name="Kale V."/>
            <person name="Holt S."/>
            <person name="Cochrane G."/>
            <person name="Meng A."/>
            <person name="Brown T."/>
            <person name="Cohen L."/>
        </authorList>
    </citation>
    <scope>NUCLEOTIDE SEQUENCE</scope>
    <source>
        <strain evidence="3">CCMP2877</strain>
    </source>
</reference>
<name>A0A7S1XNW7_9STRA</name>
<keyword evidence="2" id="KW-0812">Transmembrane</keyword>
<feature type="transmembrane region" description="Helical" evidence="2">
    <location>
        <begin position="51"/>
        <end position="69"/>
    </location>
</feature>
<accession>A0A7S1XNW7</accession>
<organism evidence="3">
    <name type="scientific">Phaeomonas parva</name>
    <dbReference type="NCBI Taxonomy" id="124430"/>
    <lineage>
        <taxon>Eukaryota</taxon>
        <taxon>Sar</taxon>
        <taxon>Stramenopiles</taxon>
        <taxon>Ochrophyta</taxon>
        <taxon>Pinguiophyceae</taxon>
        <taxon>Pinguiochrysidales</taxon>
        <taxon>Pinguiochrysidaceae</taxon>
        <taxon>Phaeomonas</taxon>
    </lineage>
</organism>
<gene>
    <name evidence="3" type="ORF">PPAR1163_LOCUS7940</name>
</gene>
<keyword evidence="2" id="KW-1133">Transmembrane helix</keyword>
<dbReference type="EMBL" id="HBGJ01012601">
    <property type="protein sequence ID" value="CAD9249580.1"/>
    <property type="molecule type" value="Transcribed_RNA"/>
</dbReference>
<dbReference type="AlphaFoldDB" id="A0A7S1XNW7"/>
<feature type="compositionally biased region" description="Low complexity" evidence="1">
    <location>
        <begin position="1"/>
        <end position="17"/>
    </location>
</feature>
<sequence length="266" mass="28753">MPANPARPAAAAAGPGLDDPRGRRLPRLPPQWPGRSLSLTRRAKRRRTMPAMRLLLLPLLLGGTGALRVPASRRGFLGALAAPVLGGAVFGAAEPALAAYGASPKMNVKDEQIVNERGSAVEGGGSASVFDEEAKAREQKAKVEAEWTKIRGVVDKALERGKQSDLLAAKDILALNMGNIKSRMRDVSRIGVGGEIMEKEEGSGLSKFDYNTGKFSLKELVQKPEDVFAAVNETYFYIGRKDVESARVQWAKAVTAYEEWIKLVPF</sequence>
<evidence type="ECO:0000313" key="3">
    <source>
        <dbReference type="EMBL" id="CAD9249580.1"/>
    </source>
</evidence>